<dbReference type="Gene3D" id="3.90.1200.10">
    <property type="match status" value="1"/>
</dbReference>
<evidence type="ECO:0000259" key="1">
    <source>
        <dbReference type="SMART" id="SM00587"/>
    </source>
</evidence>
<reference evidence="2" key="1">
    <citation type="submission" date="2022-01" db="EMBL/GenBank/DDBJ databases">
        <authorList>
            <person name="King R."/>
        </authorList>
    </citation>
    <scope>NUCLEOTIDE SEQUENCE</scope>
</reference>
<name>A0A9N9S203_9DIPT</name>
<dbReference type="PANTHER" id="PTHR11012:SF59">
    <property type="entry name" value="CHK KINASE-LIKE DOMAIN-CONTAINING PROTEIN-RELATED"/>
    <property type="match status" value="1"/>
</dbReference>
<dbReference type="AlphaFoldDB" id="A0A9N9S203"/>
<gene>
    <name evidence="2" type="ORF">CHIRRI_LOCUS11421</name>
</gene>
<sequence>MNYQDLISLDECEKIVKASNKSDDVEIVSYHISQFGDGFSGFLGEYFILLIKYQCGNGLNNELKEGSFFIKSLPTSNEEKRRILTQWGIFRKEVMIFEHLIPKLVKYSSKKWSPHCYLARDDIMVFENLELADYRTLPRHIDPSINHIKMALRTLALFQASSIIYERLELRPNGEMSIGDAYKDMLFETSYSDDNPWCMTSMRAVKTVALHYTKYGIGSSFENAIQMEFMIRAKKIFEILDSPMPKIPYVLCHRDLWRNNLMYRFDNNDFNVPLDCILIDFQIARYYPLALDVIICIMLPSIEITSTNIDECIKFYYDQLSCELMQHNVNIENLMSLHDFEDACEKFKLMPLLMQPMFCSLANLPVEYIPNLLKTDEEKYVMLSHKDRDPVIFEFMDTDEYYRSTMVKTTERLIEYLFADEIGNLNRMLK</sequence>
<dbReference type="EMBL" id="OU895879">
    <property type="protein sequence ID" value="CAG9808583.1"/>
    <property type="molecule type" value="Genomic_DNA"/>
</dbReference>
<dbReference type="InterPro" id="IPR011009">
    <property type="entry name" value="Kinase-like_dom_sf"/>
</dbReference>
<protein>
    <recommendedName>
        <fullName evidence="1">CHK kinase-like domain-containing protein</fullName>
    </recommendedName>
</protein>
<feature type="domain" description="CHK kinase-like" evidence="1">
    <location>
        <begin position="124"/>
        <end position="326"/>
    </location>
</feature>
<dbReference type="OrthoDB" id="6334212at2759"/>
<dbReference type="Pfam" id="PF02958">
    <property type="entry name" value="EcKL"/>
    <property type="match status" value="1"/>
</dbReference>
<dbReference type="SMART" id="SM00587">
    <property type="entry name" value="CHK"/>
    <property type="match status" value="1"/>
</dbReference>
<accession>A0A9N9S203</accession>
<dbReference type="SUPFAM" id="SSF56112">
    <property type="entry name" value="Protein kinase-like (PK-like)"/>
    <property type="match status" value="1"/>
</dbReference>
<organism evidence="2 3">
    <name type="scientific">Chironomus riparius</name>
    <dbReference type="NCBI Taxonomy" id="315576"/>
    <lineage>
        <taxon>Eukaryota</taxon>
        <taxon>Metazoa</taxon>
        <taxon>Ecdysozoa</taxon>
        <taxon>Arthropoda</taxon>
        <taxon>Hexapoda</taxon>
        <taxon>Insecta</taxon>
        <taxon>Pterygota</taxon>
        <taxon>Neoptera</taxon>
        <taxon>Endopterygota</taxon>
        <taxon>Diptera</taxon>
        <taxon>Nematocera</taxon>
        <taxon>Chironomoidea</taxon>
        <taxon>Chironomidae</taxon>
        <taxon>Chironominae</taxon>
        <taxon>Chironomus</taxon>
    </lineage>
</organism>
<proteinExistence type="predicted"/>
<dbReference type="InterPro" id="IPR015897">
    <property type="entry name" value="CHK_kinase-like"/>
</dbReference>
<dbReference type="PANTHER" id="PTHR11012">
    <property type="entry name" value="PROTEIN KINASE-LIKE DOMAIN-CONTAINING"/>
    <property type="match status" value="1"/>
</dbReference>
<dbReference type="Proteomes" id="UP001153620">
    <property type="component" value="Chromosome 3"/>
</dbReference>
<evidence type="ECO:0000313" key="2">
    <source>
        <dbReference type="EMBL" id="CAG9808583.1"/>
    </source>
</evidence>
<evidence type="ECO:0000313" key="3">
    <source>
        <dbReference type="Proteomes" id="UP001153620"/>
    </source>
</evidence>
<reference evidence="2" key="2">
    <citation type="submission" date="2022-10" db="EMBL/GenBank/DDBJ databases">
        <authorList>
            <consortium name="ENA_rothamsted_submissions"/>
            <consortium name="culmorum"/>
            <person name="King R."/>
        </authorList>
    </citation>
    <scope>NUCLEOTIDE SEQUENCE</scope>
</reference>
<keyword evidence="3" id="KW-1185">Reference proteome</keyword>
<dbReference type="InterPro" id="IPR004119">
    <property type="entry name" value="EcKL"/>
</dbReference>